<keyword evidence="1" id="KW-0812">Transmembrane</keyword>
<keyword evidence="1" id="KW-1133">Transmembrane helix</keyword>
<keyword evidence="1" id="KW-0472">Membrane</keyword>
<feature type="transmembrane region" description="Helical" evidence="1">
    <location>
        <begin position="6"/>
        <end position="22"/>
    </location>
</feature>
<dbReference type="AlphaFoldDB" id="A0A158BTV5"/>
<evidence type="ECO:0000256" key="1">
    <source>
        <dbReference type="SAM" id="Phobius"/>
    </source>
</evidence>
<organism evidence="2 3">
    <name type="scientific">Caballeronia pedi</name>
    <dbReference type="NCBI Taxonomy" id="1777141"/>
    <lineage>
        <taxon>Bacteria</taxon>
        <taxon>Pseudomonadati</taxon>
        <taxon>Pseudomonadota</taxon>
        <taxon>Betaproteobacteria</taxon>
        <taxon>Burkholderiales</taxon>
        <taxon>Burkholderiaceae</taxon>
        <taxon>Caballeronia</taxon>
    </lineage>
</organism>
<comment type="caution">
    <text evidence="2">The sequence shown here is derived from an EMBL/GenBank/DDBJ whole genome shotgun (WGS) entry which is preliminary data.</text>
</comment>
<accession>A0A158BTV5</accession>
<dbReference type="STRING" id="1777141.AWB80_04114"/>
<protein>
    <submittedName>
        <fullName evidence="2">Uncharacterized protein</fullName>
    </submittedName>
</protein>
<dbReference type="Proteomes" id="UP000054911">
    <property type="component" value="Unassembled WGS sequence"/>
</dbReference>
<keyword evidence="3" id="KW-1185">Reference proteome</keyword>
<evidence type="ECO:0000313" key="3">
    <source>
        <dbReference type="Proteomes" id="UP000054911"/>
    </source>
</evidence>
<sequence length="36" mass="4034">MGASIFTLVLGVSIAAFFMWTSNNGRKADRERDWGK</sequence>
<gene>
    <name evidence="2" type="ORF">AWB80_04114</name>
</gene>
<evidence type="ECO:0000313" key="2">
    <source>
        <dbReference type="EMBL" id="SAK73532.1"/>
    </source>
</evidence>
<name>A0A158BTV5_9BURK</name>
<dbReference type="EMBL" id="FCOE02000013">
    <property type="protein sequence ID" value="SAK73532.1"/>
    <property type="molecule type" value="Genomic_DNA"/>
</dbReference>
<proteinExistence type="predicted"/>
<reference evidence="2" key="1">
    <citation type="submission" date="2016-01" db="EMBL/GenBank/DDBJ databases">
        <authorList>
            <person name="Peeters C."/>
        </authorList>
    </citation>
    <scope>NUCLEOTIDE SEQUENCE [LARGE SCALE GENOMIC DNA]</scope>
    <source>
        <strain evidence="2">LMG 29323</strain>
    </source>
</reference>